<dbReference type="EMBL" id="CP003096">
    <property type="protein sequence ID" value="AER66554.1"/>
    <property type="molecule type" value="Genomic_DNA"/>
</dbReference>
<dbReference type="Proteomes" id="UP000005868">
    <property type="component" value="Chromosome"/>
</dbReference>
<reference evidence="1 2" key="2">
    <citation type="journal article" date="2012" name="Stand. Genomic Sci.">
        <title>Genome sequence of the moderately thermophilic, amino-acid-degrading and sulfur-reducing bacterium Thermovirga lienii type strain (Cas60314(T)).</title>
        <authorList>
            <person name="Goker M."/>
            <person name="Saunders E."/>
            <person name="Lapidus A."/>
            <person name="Nolan M."/>
            <person name="Lucas S."/>
            <person name="Hammon N."/>
            <person name="Deshpande S."/>
            <person name="Cheng J.F."/>
            <person name="Han C."/>
            <person name="Tapia R."/>
            <person name="Goodwin L.A."/>
            <person name="Pitluck S."/>
            <person name="Liolios K."/>
            <person name="Mavromatis K."/>
            <person name="Pagani I."/>
            <person name="Ivanova N."/>
            <person name="Mikhailova N."/>
            <person name="Pati A."/>
            <person name="Chen A."/>
            <person name="Palaniappan K."/>
            <person name="Land M."/>
            <person name="Chang Y.J."/>
            <person name="Jeffries C.D."/>
            <person name="Brambilla E.M."/>
            <person name="Rohde M."/>
            <person name="Spring S."/>
            <person name="Detter J.C."/>
            <person name="Woyke T."/>
            <person name="Bristow J."/>
            <person name="Eisen J.A."/>
            <person name="Markowitz V."/>
            <person name="Hugenholtz P."/>
            <person name="Kyrpides N.C."/>
            <person name="Klenk H.P."/>
        </authorList>
    </citation>
    <scope>NUCLEOTIDE SEQUENCE [LARGE SCALE GENOMIC DNA]</scope>
    <source>
        <strain evidence="2">ATCC BAA-1197 / DSM 17291 / Cas60314</strain>
    </source>
</reference>
<sequence length="33" mass="3605">MVANKLEISASAREKLKKMGDEAYVIVRRIGAG</sequence>
<dbReference type="STRING" id="580340.Tlie_0821"/>
<protein>
    <submittedName>
        <fullName evidence="1">Uncharacterized protein</fullName>
    </submittedName>
</protein>
<evidence type="ECO:0000313" key="2">
    <source>
        <dbReference type="Proteomes" id="UP000005868"/>
    </source>
</evidence>
<dbReference type="HOGENOM" id="CLU_3384268_0_0_0"/>
<organism evidence="1 2">
    <name type="scientific">Thermovirga lienii (strain ATCC BAA-1197 / DSM 17291 / Cas60314)</name>
    <dbReference type="NCBI Taxonomy" id="580340"/>
    <lineage>
        <taxon>Bacteria</taxon>
        <taxon>Thermotogati</taxon>
        <taxon>Synergistota</taxon>
        <taxon>Synergistia</taxon>
        <taxon>Synergistales</taxon>
        <taxon>Thermovirgaceae</taxon>
        <taxon>Thermovirga</taxon>
    </lineage>
</organism>
<dbReference type="KEGG" id="tli:Tlie_0821"/>
<evidence type="ECO:0000313" key="1">
    <source>
        <dbReference type="EMBL" id="AER66554.1"/>
    </source>
</evidence>
<proteinExistence type="predicted"/>
<dbReference type="AlphaFoldDB" id="G7V9K4"/>
<reference evidence="2" key="1">
    <citation type="submission" date="2011-10" db="EMBL/GenBank/DDBJ databases">
        <title>The complete genome of chromosome of Thermovirga lienii DSM 17291.</title>
        <authorList>
            <consortium name="US DOE Joint Genome Institute (JGI-PGF)"/>
            <person name="Lucas S."/>
            <person name="Copeland A."/>
            <person name="Lapidus A."/>
            <person name="Glavina del Rio T."/>
            <person name="Dalin E."/>
            <person name="Tice H."/>
            <person name="Bruce D."/>
            <person name="Goodwin L."/>
            <person name="Pitluck S."/>
            <person name="Peters L."/>
            <person name="Mikhailova N."/>
            <person name="Saunders E."/>
            <person name="Kyrpides N."/>
            <person name="Mavromatis K."/>
            <person name="Ivanova N."/>
            <person name="Last F.I."/>
            <person name="Brettin T."/>
            <person name="Detter J.C."/>
            <person name="Han C."/>
            <person name="Larimer F."/>
            <person name="Land M."/>
            <person name="Hauser L."/>
            <person name="Markowitz V."/>
            <person name="Cheng J.-F."/>
            <person name="Hugenholtz P."/>
            <person name="Woyke T."/>
            <person name="Wu D."/>
            <person name="Spring S."/>
            <person name="Schroeder M."/>
            <person name="Brambilla E.-M."/>
            <person name="Klenk H.-P."/>
            <person name="Eisen J.A."/>
        </authorList>
    </citation>
    <scope>NUCLEOTIDE SEQUENCE [LARGE SCALE GENOMIC DNA]</scope>
    <source>
        <strain evidence="2">ATCC BAA-1197 / DSM 17291 / Cas60314</strain>
    </source>
</reference>
<keyword evidence="2" id="KW-1185">Reference proteome</keyword>
<name>G7V9K4_THELD</name>
<accession>G7V9K4</accession>
<gene>
    <name evidence="1" type="ordered locus">Tlie_0821</name>
</gene>